<dbReference type="InterPro" id="IPR003661">
    <property type="entry name" value="HisK_dim/P_dom"/>
</dbReference>
<dbReference type="Pfam" id="PF00512">
    <property type="entry name" value="HisKA"/>
    <property type="match status" value="1"/>
</dbReference>
<proteinExistence type="predicted"/>
<dbReference type="CDD" id="cd00075">
    <property type="entry name" value="HATPase"/>
    <property type="match status" value="1"/>
</dbReference>
<name>A0A1P8WE84_9PLAN</name>
<keyword evidence="7" id="KW-0067">ATP-binding</keyword>
<dbReference type="Proteomes" id="UP000187735">
    <property type="component" value="Chromosome"/>
</dbReference>
<dbReference type="OrthoDB" id="226486at2"/>
<evidence type="ECO:0000259" key="11">
    <source>
        <dbReference type="PROSITE" id="PS50109"/>
    </source>
</evidence>
<dbReference type="PROSITE" id="PS50109">
    <property type="entry name" value="HIS_KIN"/>
    <property type="match status" value="1"/>
</dbReference>
<dbReference type="KEGG" id="fmr:Fuma_01949"/>
<feature type="transmembrane region" description="Helical" evidence="10">
    <location>
        <begin position="99"/>
        <end position="117"/>
    </location>
</feature>
<dbReference type="InterPro" id="IPR004358">
    <property type="entry name" value="Sig_transdc_His_kin-like_C"/>
</dbReference>
<dbReference type="AlphaFoldDB" id="A0A1P8WE84"/>
<protein>
    <recommendedName>
        <fullName evidence="2">histidine kinase</fullName>
        <ecNumber evidence="2">2.7.13.3</ecNumber>
    </recommendedName>
</protein>
<keyword evidence="10" id="KW-0812">Transmembrane</keyword>
<dbReference type="InterPro" id="IPR036890">
    <property type="entry name" value="HATPase_C_sf"/>
</dbReference>
<dbReference type="SUPFAM" id="SSF55874">
    <property type="entry name" value="ATPase domain of HSP90 chaperone/DNA topoisomerase II/histidine kinase"/>
    <property type="match status" value="1"/>
</dbReference>
<dbReference type="RefSeq" id="WP_077023975.1">
    <property type="nucleotide sequence ID" value="NZ_CP017641.1"/>
</dbReference>
<dbReference type="InterPro" id="IPR036097">
    <property type="entry name" value="HisK_dim/P_sf"/>
</dbReference>
<keyword evidence="10" id="KW-1133">Transmembrane helix</keyword>
<sequence>MSSSPSSTVGRPAAQVANATANTVANPNIRELQAESITVRIRWFGVVVGYLLVNAGDFINASARNTSKGELNALLAVGAVYALIDTVRSMKGHVLLAEFRILISIMEALFIGLLCYFDEGVSSPFRFYYFLSILVCAIRHTPKLAFATFGLHALSYSMLGLLSPTRSDDDATQMLLTLVFLGWAAWAIIALTALLKTASQRLSELNGELVENQEQLEARIRDRTKQLQESQALLVQQEKQAAFGLLAAGIAHEVGNPLASISSIVQMLNRRNADDYTKERLEMVDGQLTRIQRTLQELVGFSRPASQMATLVSTEAAINDALNIAKYYKRWKGKKVHTDFDPDIKAIRTIYDQLVQVVLNLVLNALDATEEGASITVRTRQEKSEANVDVVAIYIADEGHGIPEDAQAKIFEPYFTTKKTGTGLGLFVCRQLAQQELGGSIDLVRSDAYGTEFRLTIATDLTT</sequence>
<dbReference type="GO" id="GO:0005524">
    <property type="term" value="F:ATP binding"/>
    <property type="evidence" value="ECO:0007669"/>
    <property type="project" value="UniProtKB-KW"/>
</dbReference>
<accession>A0A1P8WE84</accession>
<dbReference type="PRINTS" id="PR00344">
    <property type="entry name" value="BCTRLSENSOR"/>
</dbReference>
<keyword evidence="13" id="KW-1185">Reference proteome</keyword>
<dbReference type="CDD" id="cd00082">
    <property type="entry name" value="HisKA"/>
    <property type="match status" value="1"/>
</dbReference>
<evidence type="ECO:0000256" key="9">
    <source>
        <dbReference type="SAM" id="Coils"/>
    </source>
</evidence>
<gene>
    <name evidence="12" type="primary">zraS_4</name>
    <name evidence="12" type="ORF">Fuma_01949</name>
</gene>
<dbReference type="InterPro" id="IPR003594">
    <property type="entry name" value="HATPase_dom"/>
</dbReference>
<keyword evidence="5" id="KW-0547">Nucleotide-binding</keyword>
<feature type="domain" description="Histidine kinase" evidence="11">
    <location>
        <begin position="249"/>
        <end position="461"/>
    </location>
</feature>
<evidence type="ECO:0000256" key="2">
    <source>
        <dbReference type="ARBA" id="ARBA00012438"/>
    </source>
</evidence>
<keyword evidence="4 12" id="KW-0808">Transferase</keyword>
<evidence type="ECO:0000313" key="13">
    <source>
        <dbReference type="Proteomes" id="UP000187735"/>
    </source>
</evidence>
<evidence type="ECO:0000256" key="10">
    <source>
        <dbReference type="SAM" id="Phobius"/>
    </source>
</evidence>
<dbReference type="PANTHER" id="PTHR43065">
    <property type="entry name" value="SENSOR HISTIDINE KINASE"/>
    <property type="match status" value="1"/>
</dbReference>
<feature type="coiled-coil region" evidence="9">
    <location>
        <begin position="188"/>
        <end position="233"/>
    </location>
</feature>
<feature type="transmembrane region" description="Helical" evidence="10">
    <location>
        <begin position="129"/>
        <end position="154"/>
    </location>
</feature>
<evidence type="ECO:0000256" key="3">
    <source>
        <dbReference type="ARBA" id="ARBA00022553"/>
    </source>
</evidence>
<evidence type="ECO:0000256" key="8">
    <source>
        <dbReference type="ARBA" id="ARBA00023012"/>
    </source>
</evidence>
<dbReference type="SMART" id="SM00388">
    <property type="entry name" value="HisKA"/>
    <property type="match status" value="1"/>
</dbReference>
<evidence type="ECO:0000256" key="7">
    <source>
        <dbReference type="ARBA" id="ARBA00022840"/>
    </source>
</evidence>
<dbReference type="STRING" id="1891926.Fuma_01949"/>
<dbReference type="Pfam" id="PF02518">
    <property type="entry name" value="HATPase_c"/>
    <property type="match status" value="1"/>
</dbReference>
<dbReference type="SMART" id="SM00387">
    <property type="entry name" value="HATPase_c"/>
    <property type="match status" value="1"/>
</dbReference>
<dbReference type="Gene3D" id="3.30.565.10">
    <property type="entry name" value="Histidine kinase-like ATPase, C-terminal domain"/>
    <property type="match status" value="1"/>
</dbReference>
<keyword evidence="3" id="KW-0597">Phosphoprotein</keyword>
<evidence type="ECO:0000256" key="5">
    <source>
        <dbReference type="ARBA" id="ARBA00022741"/>
    </source>
</evidence>
<keyword evidence="10" id="KW-0472">Membrane</keyword>
<reference evidence="12 13" key="1">
    <citation type="journal article" date="2016" name="Front. Microbiol.">
        <title>Fuerstia marisgermanicae gen. nov., sp. nov., an Unusual Member of the Phylum Planctomycetes from the German Wadden Sea.</title>
        <authorList>
            <person name="Kohn T."/>
            <person name="Heuer A."/>
            <person name="Jogler M."/>
            <person name="Vollmers J."/>
            <person name="Boedeker C."/>
            <person name="Bunk B."/>
            <person name="Rast P."/>
            <person name="Borchert D."/>
            <person name="Glockner I."/>
            <person name="Freese H.M."/>
            <person name="Klenk H.P."/>
            <person name="Overmann J."/>
            <person name="Kaster A.K."/>
            <person name="Rohde M."/>
            <person name="Wiegand S."/>
            <person name="Jogler C."/>
        </authorList>
    </citation>
    <scope>NUCLEOTIDE SEQUENCE [LARGE SCALE GENOMIC DNA]</scope>
    <source>
        <strain evidence="12 13">NH11</strain>
    </source>
</reference>
<evidence type="ECO:0000256" key="4">
    <source>
        <dbReference type="ARBA" id="ARBA00022679"/>
    </source>
</evidence>
<keyword evidence="9" id="KW-0175">Coiled coil</keyword>
<keyword evidence="6" id="KW-0418">Kinase</keyword>
<evidence type="ECO:0000313" key="12">
    <source>
        <dbReference type="EMBL" id="APZ92339.1"/>
    </source>
</evidence>
<dbReference type="EMBL" id="CP017641">
    <property type="protein sequence ID" value="APZ92339.1"/>
    <property type="molecule type" value="Genomic_DNA"/>
</dbReference>
<dbReference type="Gene3D" id="1.10.287.130">
    <property type="match status" value="1"/>
</dbReference>
<comment type="catalytic activity">
    <reaction evidence="1">
        <text>ATP + protein L-histidine = ADP + protein N-phospho-L-histidine.</text>
        <dbReference type="EC" id="2.7.13.3"/>
    </reaction>
</comment>
<dbReference type="GO" id="GO:0000155">
    <property type="term" value="F:phosphorelay sensor kinase activity"/>
    <property type="evidence" value="ECO:0007669"/>
    <property type="project" value="InterPro"/>
</dbReference>
<dbReference type="SUPFAM" id="SSF47384">
    <property type="entry name" value="Homodimeric domain of signal transducing histidine kinase"/>
    <property type="match status" value="1"/>
</dbReference>
<dbReference type="PANTHER" id="PTHR43065:SF10">
    <property type="entry name" value="PEROXIDE STRESS-ACTIVATED HISTIDINE KINASE MAK3"/>
    <property type="match status" value="1"/>
</dbReference>
<dbReference type="InterPro" id="IPR005467">
    <property type="entry name" value="His_kinase_dom"/>
</dbReference>
<dbReference type="EC" id="2.7.13.3" evidence="2"/>
<evidence type="ECO:0000256" key="6">
    <source>
        <dbReference type="ARBA" id="ARBA00022777"/>
    </source>
</evidence>
<feature type="transmembrane region" description="Helical" evidence="10">
    <location>
        <begin position="174"/>
        <end position="195"/>
    </location>
</feature>
<keyword evidence="8" id="KW-0902">Two-component regulatory system</keyword>
<evidence type="ECO:0000256" key="1">
    <source>
        <dbReference type="ARBA" id="ARBA00000085"/>
    </source>
</evidence>
<organism evidence="12 13">
    <name type="scientific">Fuerstiella marisgermanici</name>
    <dbReference type="NCBI Taxonomy" id="1891926"/>
    <lineage>
        <taxon>Bacteria</taxon>
        <taxon>Pseudomonadati</taxon>
        <taxon>Planctomycetota</taxon>
        <taxon>Planctomycetia</taxon>
        <taxon>Planctomycetales</taxon>
        <taxon>Planctomycetaceae</taxon>
        <taxon>Fuerstiella</taxon>
    </lineage>
</organism>